<dbReference type="Proteomes" id="UP001177670">
    <property type="component" value="Unassembled WGS sequence"/>
</dbReference>
<reference evidence="1" key="1">
    <citation type="submission" date="2021-10" db="EMBL/GenBank/DDBJ databases">
        <title>Melipona bicolor Genome sequencing and assembly.</title>
        <authorList>
            <person name="Araujo N.S."/>
            <person name="Arias M.C."/>
        </authorList>
    </citation>
    <scope>NUCLEOTIDE SEQUENCE</scope>
    <source>
        <strain evidence="1">USP_2M_L1-L4_2017</strain>
        <tissue evidence="1">Whole body</tissue>
    </source>
</reference>
<name>A0AA40FRS9_9HYME</name>
<dbReference type="AlphaFoldDB" id="A0AA40FRS9"/>
<sequence>MIMCVEEEKKKKIGKIRWSTPEHSIENWVCREIEYRIRRIIAAVIAALTPTGATTVFLCSSNSRPDASRLRRREWRRGTDGRHFRKSKSSSPLRFQKSFARSDLEFLQRCLARVVAE</sequence>
<organism evidence="1 2">
    <name type="scientific">Melipona bicolor</name>
    <dbReference type="NCBI Taxonomy" id="60889"/>
    <lineage>
        <taxon>Eukaryota</taxon>
        <taxon>Metazoa</taxon>
        <taxon>Ecdysozoa</taxon>
        <taxon>Arthropoda</taxon>
        <taxon>Hexapoda</taxon>
        <taxon>Insecta</taxon>
        <taxon>Pterygota</taxon>
        <taxon>Neoptera</taxon>
        <taxon>Endopterygota</taxon>
        <taxon>Hymenoptera</taxon>
        <taxon>Apocrita</taxon>
        <taxon>Aculeata</taxon>
        <taxon>Apoidea</taxon>
        <taxon>Anthophila</taxon>
        <taxon>Apidae</taxon>
        <taxon>Melipona</taxon>
    </lineage>
</organism>
<dbReference type="EMBL" id="JAHYIQ010000019">
    <property type="protein sequence ID" value="KAK1124175.1"/>
    <property type="molecule type" value="Genomic_DNA"/>
</dbReference>
<gene>
    <name evidence="1" type="ORF">K0M31_007199</name>
</gene>
<protein>
    <submittedName>
        <fullName evidence="1">Uncharacterized protein</fullName>
    </submittedName>
</protein>
<evidence type="ECO:0000313" key="1">
    <source>
        <dbReference type="EMBL" id="KAK1124175.1"/>
    </source>
</evidence>
<evidence type="ECO:0000313" key="2">
    <source>
        <dbReference type="Proteomes" id="UP001177670"/>
    </source>
</evidence>
<proteinExistence type="predicted"/>
<comment type="caution">
    <text evidence="1">The sequence shown here is derived from an EMBL/GenBank/DDBJ whole genome shotgun (WGS) entry which is preliminary data.</text>
</comment>
<keyword evidence="2" id="KW-1185">Reference proteome</keyword>
<accession>A0AA40FRS9</accession>